<dbReference type="SUPFAM" id="SSF52768">
    <property type="entry name" value="Arginase/deacetylase"/>
    <property type="match status" value="1"/>
</dbReference>
<name>A0A0F9V7F9_9ZZZZ</name>
<reference evidence="4" key="1">
    <citation type="journal article" date="2015" name="Nature">
        <title>Complex archaea that bridge the gap between prokaryotes and eukaryotes.</title>
        <authorList>
            <person name="Spang A."/>
            <person name="Saw J.H."/>
            <person name="Jorgensen S.L."/>
            <person name="Zaremba-Niedzwiedzka K."/>
            <person name="Martijn J."/>
            <person name="Lind A.E."/>
            <person name="van Eijk R."/>
            <person name="Schleper C."/>
            <person name="Guy L."/>
            <person name="Ettema T.J."/>
        </authorList>
    </citation>
    <scope>NUCLEOTIDE SEQUENCE</scope>
</reference>
<evidence type="ECO:0008006" key="5">
    <source>
        <dbReference type="Google" id="ProtNLM"/>
    </source>
</evidence>
<protein>
    <recommendedName>
        <fullName evidence="5">Agmatinase</fullName>
    </recommendedName>
</protein>
<dbReference type="Pfam" id="PF00491">
    <property type="entry name" value="Arginase"/>
    <property type="match status" value="1"/>
</dbReference>
<dbReference type="InterPro" id="IPR023696">
    <property type="entry name" value="Ureohydrolase_dom_sf"/>
</dbReference>
<comment type="caution">
    <text evidence="4">The sequence shown here is derived from an EMBL/GenBank/DDBJ whole genome shotgun (WGS) entry which is preliminary data.</text>
</comment>
<dbReference type="InterPro" id="IPR005925">
    <property type="entry name" value="Agmatinase-rel"/>
</dbReference>
<dbReference type="EMBL" id="LAZR01000646">
    <property type="protein sequence ID" value="KKN61773.1"/>
    <property type="molecule type" value="Genomic_DNA"/>
</dbReference>
<evidence type="ECO:0000256" key="1">
    <source>
        <dbReference type="ARBA" id="ARBA00009227"/>
    </source>
</evidence>
<dbReference type="AlphaFoldDB" id="A0A0F9V7F9"/>
<organism evidence="4">
    <name type="scientific">marine sediment metagenome</name>
    <dbReference type="NCBI Taxonomy" id="412755"/>
    <lineage>
        <taxon>unclassified sequences</taxon>
        <taxon>metagenomes</taxon>
        <taxon>ecological metagenomes</taxon>
    </lineage>
</organism>
<evidence type="ECO:0000313" key="4">
    <source>
        <dbReference type="EMBL" id="KKN61773.1"/>
    </source>
</evidence>
<dbReference type="CDD" id="cd11593">
    <property type="entry name" value="Agmatinase-like_2"/>
    <property type="match status" value="1"/>
</dbReference>
<gene>
    <name evidence="4" type="ORF">LCGC14_0518500</name>
</gene>
<dbReference type="GO" id="GO:0008783">
    <property type="term" value="F:agmatinase activity"/>
    <property type="evidence" value="ECO:0007669"/>
    <property type="project" value="TreeGrafter"/>
</dbReference>
<evidence type="ECO:0000256" key="2">
    <source>
        <dbReference type="ARBA" id="ARBA00022723"/>
    </source>
</evidence>
<sequence length="287" mass="31224">MTDFGGAVKQSEEYNIAIIGIPFDEKSCYLRGTSKGPQAIRAASTGKAINPWTEFGANLEEEVILRDLGDVDVSGDFLDVFSRVEETILKILEKKAVPVVIGGDHSISYPVVKAFARKFKPLDILHFDAHPDLYEEMYGDRYSNACPFARIMEEGLAQNLVQVGIRAANGQQRAKASEHGVRMIEMKDIKGPLSLKFSNPLYISFDMDALDPAFAPGVAHHEAGGLSTRQALDILHALDARIVGLDVVEVYPDRDVSGITAAAAVKIIKEVVGGIAILNRPRSEGES</sequence>
<dbReference type="PROSITE" id="PS01053">
    <property type="entry name" value="ARGINASE_1"/>
    <property type="match status" value="1"/>
</dbReference>
<comment type="similarity">
    <text evidence="1">Belongs to the arginase family. Agmatinase subfamily.</text>
</comment>
<dbReference type="PANTHER" id="PTHR11358">
    <property type="entry name" value="ARGINASE/AGMATINASE"/>
    <property type="match status" value="1"/>
</dbReference>
<dbReference type="GO" id="GO:0046872">
    <property type="term" value="F:metal ion binding"/>
    <property type="evidence" value="ECO:0007669"/>
    <property type="project" value="UniProtKB-KW"/>
</dbReference>
<evidence type="ECO:0000256" key="3">
    <source>
        <dbReference type="ARBA" id="ARBA00022801"/>
    </source>
</evidence>
<accession>A0A0F9V7F9</accession>
<dbReference type="Gene3D" id="3.40.800.10">
    <property type="entry name" value="Ureohydrolase domain"/>
    <property type="match status" value="1"/>
</dbReference>
<dbReference type="PROSITE" id="PS51409">
    <property type="entry name" value="ARGINASE_2"/>
    <property type="match status" value="1"/>
</dbReference>
<dbReference type="PIRSF" id="PIRSF036979">
    <property type="entry name" value="Arginase"/>
    <property type="match status" value="1"/>
</dbReference>
<dbReference type="InterPro" id="IPR006035">
    <property type="entry name" value="Ureohydrolase"/>
</dbReference>
<dbReference type="NCBIfam" id="TIGR01230">
    <property type="entry name" value="agmatinase"/>
    <property type="match status" value="1"/>
</dbReference>
<keyword evidence="3" id="KW-0378">Hydrolase</keyword>
<dbReference type="InterPro" id="IPR020855">
    <property type="entry name" value="Ureohydrolase_Mn_BS"/>
</dbReference>
<dbReference type="GO" id="GO:0033389">
    <property type="term" value="P:putrescine biosynthetic process from arginine, via agmatine"/>
    <property type="evidence" value="ECO:0007669"/>
    <property type="project" value="TreeGrafter"/>
</dbReference>
<dbReference type="PANTHER" id="PTHR11358:SF26">
    <property type="entry name" value="GUANIDINO ACID HYDROLASE, MITOCHONDRIAL"/>
    <property type="match status" value="1"/>
</dbReference>
<proteinExistence type="inferred from homology"/>
<keyword evidence="2" id="KW-0479">Metal-binding</keyword>